<dbReference type="Pfam" id="PF02518">
    <property type="entry name" value="HATPase_c"/>
    <property type="match status" value="1"/>
</dbReference>
<feature type="domain" description="GAF" evidence="9">
    <location>
        <begin position="23"/>
        <end position="167"/>
    </location>
</feature>
<dbReference type="InterPro" id="IPR050482">
    <property type="entry name" value="Sensor_HK_TwoCompSys"/>
</dbReference>
<dbReference type="GO" id="GO:0046983">
    <property type="term" value="F:protein dimerization activity"/>
    <property type="evidence" value="ECO:0007669"/>
    <property type="project" value="InterPro"/>
</dbReference>
<keyword evidence="5" id="KW-0547">Nucleotide-binding</keyword>
<dbReference type="Proteomes" id="UP001149140">
    <property type="component" value="Unassembled WGS sequence"/>
</dbReference>
<dbReference type="SUPFAM" id="SSF55874">
    <property type="entry name" value="ATPase domain of HSP90 chaperone/DNA topoisomerase II/histidine kinase"/>
    <property type="match status" value="1"/>
</dbReference>
<evidence type="ECO:0000256" key="7">
    <source>
        <dbReference type="ARBA" id="ARBA00022840"/>
    </source>
</evidence>
<dbReference type="Gene3D" id="3.30.565.10">
    <property type="entry name" value="Histidine kinase-like ATPase, C-terminal domain"/>
    <property type="match status" value="1"/>
</dbReference>
<dbReference type="EC" id="2.7.13.3" evidence="2"/>
<dbReference type="Gene3D" id="3.30.450.40">
    <property type="match status" value="2"/>
</dbReference>
<dbReference type="EMBL" id="JAPDOD010000105">
    <property type="protein sequence ID" value="MDA0167357.1"/>
    <property type="molecule type" value="Genomic_DNA"/>
</dbReference>
<sequence length="496" mass="51896">MARLADEQAALRRVATLVAQAVPSETLFRAVCDEVEGLLGADTSAVLRFEVDGTVTAMGTHATLEPPPTLRSELDPRFVVAEVRRTGRAARFDTDDAAAPGMPDTVRAERVRSGLASPIVVEGALWGVIAIASRDRPLPAGTERRLVDFTELVASAIANAHASQRLTAMADEQAALRRVATLIARERPEAEVLAVVAEEVTRLFGGDATRISRYEPDGSATSVATAGSAMREPVVTVPIAVDGHPWGAVSTGSLEPRDLAADLGSRLAEFAELLATAISNLQARDALAASRARIAAAADEERRRVVRDLHDGAQQRLVNTLLTLKLARQALDTARDDVRGLLDEALGQAEGALGELRELAQGIMPAVLTHGGLRAGIEALASRTPVPVAIDVSVDRLPAAIEATAYFVVAEALTNMAKHASAGNGEVVARKEEDTLHVEVRDDGVGGANPAGNGLVGLADRLAVLDGRLKLDSPLGAGTRLTATIPLGAGRRSGGR</sequence>
<keyword evidence="6" id="KW-0418">Kinase</keyword>
<evidence type="ECO:0000256" key="8">
    <source>
        <dbReference type="ARBA" id="ARBA00023012"/>
    </source>
</evidence>
<dbReference type="RefSeq" id="WP_270046641.1">
    <property type="nucleotide sequence ID" value="NZ_JAPDOD010000105.1"/>
</dbReference>
<gene>
    <name evidence="10" type="ORF">OM076_44265</name>
</gene>
<evidence type="ECO:0000259" key="9">
    <source>
        <dbReference type="SMART" id="SM00065"/>
    </source>
</evidence>
<evidence type="ECO:0000256" key="2">
    <source>
        <dbReference type="ARBA" id="ARBA00012438"/>
    </source>
</evidence>
<evidence type="ECO:0000313" key="10">
    <source>
        <dbReference type="EMBL" id="MDA0167357.1"/>
    </source>
</evidence>
<dbReference type="PANTHER" id="PTHR24421:SF10">
    <property type="entry name" value="NITRATE_NITRITE SENSOR PROTEIN NARQ"/>
    <property type="match status" value="1"/>
</dbReference>
<evidence type="ECO:0000256" key="1">
    <source>
        <dbReference type="ARBA" id="ARBA00000085"/>
    </source>
</evidence>
<comment type="catalytic activity">
    <reaction evidence="1">
        <text>ATP + protein L-histidine = ADP + protein N-phospho-L-histidine.</text>
        <dbReference type="EC" id="2.7.13.3"/>
    </reaction>
</comment>
<organism evidence="10 11">
    <name type="scientific">Solirubrobacter ginsenosidimutans</name>
    <dbReference type="NCBI Taxonomy" id="490573"/>
    <lineage>
        <taxon>Bacteria</taxon>
        <taxon>Bacillati</taxon>
        <taxon>Actinomycetota</taxon>
        <taxon>Thermoleophilia</taxon>
        <taxon>Solirubrobacterales</taxon>
        <taxon>Solirubrobacteraceae</taxon>
        <taxon>Solirubrobacter</taxon>
    </lineage>
</organism>
<keyword evidence="3" id="KW-0597">Phosphoprotein</keyword>
<dbReference type="InterPro" id="IPR029016">
    <property type="entry name" value="GAF-like_dom_sf"/>
</dbReference>
<evidence type="ECO:0000256" key="4">
    <source>
        <dbReference type="ARBA" id="ARBA00022679"/>
    </source>
</evidence>
<reference evidence="10" key="1">
    <citation type="submission" date="2022-10" db="EMBL/GenBank/DDBJ databases">
        <title>The WGS of Solirubrobacter ginsenosidimutans DSM 21036.</title>
        <authorList>
            <person name="Jiang Z."/>
        </authorList>
    </citation>
    <scope>NUCLEOTIDE SEQUENCE</scope>
    <source>
        <strain evidence="10">DSM 21036</strain>
    </source>
</reference>
<dbReference type="InterPro" id="IPR036890">
    <property type="entry name" value="HATPase_C_sf"/>
</dbReference>
<keyword evidence="4" id="KW-0808">Transferase</keyword>
<keyword evidence="11" id="KW-1185">Reference proteome</keyword>
<keyword evidence="8" id="KW-0902">Two-component regulatory system</keyword>
<dbReference type="GO" id="GO:0000155">
    <property type="term" value="F:phosphorelay sensor kinase activity"/>
    <property type="evidence" value="ECO:0007669"/>
    <property type="project" value="InterPro"/>
</dbReference>
<dbReference type="InterPro" id="IPR003018">
    <property type="entry name" value="GAF"/>
</dbReference>
<accession>A0A9X3S6Z7</accession>
<dbReference type="SMART" id="SM00065">
    <property type="entry name" value="GAF"/>
    <property type="match status" value="1"/>
</dbReference>
<comment type="caution">
    <text evidence="10">The sequence shown here is derived from an EMBL/GenBank/DDBJ whole genome shotgun (WGS) entry which is preliminary data.</text>
</comment>
<dbReference type="InterPro" id="IPR003594">
    <property type="entry name" value="HATPase_dom"/>
</dbReference>
<dbReference type="PANTHER" id="PTHR24421">
    <property type="entry name" value="NITRATE/NITRITE SENSOR PROTEIN NARX-RELATED"/>
    <property type="match status" value="1"/>
</dbReference>
<protein>
    <recommendedName>
        <fullName evidence="2">histidine kinase</fullName>
        <ecNumber evidence="2">2.7.13.3</ecNumber>
    </recommendedName>
</protein>
<dbReference type="Pfam" id="PF07730">
    <property type="entry name" value="HisKA_3"/>
    <property type="match status" value="1"/>
</dbReference>
<proteinExistence type="predicted"/>
<dbReference type="GO" id="GO:0016020">
    <property type="term" value="C:membrane"/>
    <property type="evidence" value="ECO:0007669"/>
    <property type="project" value="InterPro"/>
</dbReference>
<dbReference type="InterPro" id="IPR011712">
    <property type="entry name" value="Sig_transdc_His_kin_sub3_dim/P"/>
</dbReference>
<evidence type="ECO:0000256" key="3">
    <source>
        <dbReference type="ARBA" id="ARBA00022553"/>
    </source>
</evidence>
<dbReference type="SUPFAM" id="SSF55781">
    <property type="entry name" value="GAF domain-like"/>
    <property type="match status" value="2"/>
</dbReference>
<name>A0A9X3S6Z7_9ACTN</name>
<dbReference type="AlphaFoldDB" id="A0A9X3S6Z7"/>
<keyword evidence="7" id="KW-0067">ATP-binding</keyword>
<evidence type="ECO:0000313" key="11">
    <source>
        <dbReference type="Proteomes" id="UP001149140"/>
    </source>
</evidence>
<dbReference type="GO" id="GO:0005524">
    <property type="term" value="F:ATP binding"/>
    <property type="evidence" value="ECO:0007669"/>
    <property type="project" value="UniProtKB-KW"/>
</dbReference>
<dbReference type="CDD" id="cd16917">
    <property type="entry name" value="HATPase_UhpB-NarQ-NarX-like"/>
    <property type="match status" value="1"/>
</dbReference>
<dbReference type="Gene3D" id="1.20.5.1930">
    <property type="match status" value="1"/>
</dbReference>
<evidence type="ECO:0000256" key="5">
    <source>
        <dbReference type="ARBA" id="ARBA00022741"/>
    </source>
</evidence>
<dbReference type="Pfam" id="PF01590">
    <property type="entry name" value="GAF"/>
    <property type="match status" value="1"/>
</dbReference>
<evidence type="ECO:0000256" key="6">
    <source>
        <dbReference type="ARBA" id="ARBA00022777"/>
    </source>
</evidence>